<evidence type="ECO:0000256" key="9">
    <source>
        <dbReference type="SAM" id="MobiDB-lite"/>
    </source>
</evidence>
<gene>
    <name evidence="11" type="ORF">Bca52824_030899</name>
</gene>
<comment type="catalytic activity">
    <reaction evidence="8">
        <text>NAD(+) + H2O = ADP-D-ribose + nicotinamide + H(+)</text>
        <dbReference type="Rhea" id="RHEA:16301"/>
        <dbReference type="ChEBI" id="CHEBI:15377"/>
        <dbReference type="ChEBI" id="CHEBI:15378"/>
        <dbReference type="ChEBI" id="CHEBI:17154"/>
        <dbReference type="ChEBI" id="CHEBI:57540"/>
        <dbReference type="ChEBI" id="CHEBI:57967"/>
        <dbReference type="EC" id="3.2.2.6"/>
    </reaction>
    <physiologicalReaction direction="left-to-right" evidence="8">
        <dbReference type="Rhea" id="RHEA:16302"/>
    </physiologicalReaction>
</comment>
<dbReference type="Gene3D" id="3.40.50.300">
    <property type="entry name" value="P-loop containing nucleotide triphosphate hydrolases"/>
    <property type="match status" value="1"/>
</dbReference>
<proteinExistence type="predicted"/>
<keyword evidence="5" id="KW-0378">Hydrolase</keyword>
<dbReference type="InterPro" id="IPR044974">
    <property type="entry name" value="Disease_R_plants"/>
</dbReference>
<dbReference type="InterPro" id="IPR011713">
    <property type="entry name" value="Leu-rich_rpt_3"/>
</dbReference>
<keyword evidence="7" id="KW-0539">Nucleus</keyword>
<keyword evidence="4" id="KW-0677">Repeat</keyword>
<dbReference type="FunFam" id="3.80.10.10:FF:000568">
    <property type="entry name" value="Disease resistance protein RPS4"/>
    <property type="match status" value="1"/>
</dbReference>
<feature type="domain" description="TIR" evidence="10">
    <location>
        <begin position="11"/>
        <end position="169"/>
    </location>
</feature>
<organism evidence="11 12">
    <name type="scientific">Brassica carinata</name>
    <name type="common">Ethiopian mustard</name>
    <name type="synonym">Abyssinian cabbage</name>
    <dbReference type="NCBI Taxonomy" id="52824"/>
    <lineage>
        <taxon>Eukaryota</taxon>
        <taxon>Viridiplantae</taxon>
        <taxon>Streptophyta</taxon>
        <taxon>Embryophyta</taxon>
        <taxon>Tracheophyta</taxon>
        <taxon>Spermatophyta</taxon>
        <taxon>Magnoliopsida</taxon>
        <taxon>eudicotyledons</taxon>
        <taxon>Gunneridae</taxon>
        <taxon>Pentapetalae</taxon>
        <taxon>rosids</taxon>
        <taxon>malvids</taxon>
        <taxon>Brassicales</taxon>
        <taxon>Brassicaceae</taxon>
        <taxon>Brassiceae</taxon>
        <taxon>Brassica</taxon>
    </lineage>
</organism>
<dbReference type="InterPro" id="IPR045344">
    <property type="entry name" value="C-JID"/>
</dbReference>
<dbReference type="InterPro" id="IPR000157">
    <property type="entry name" value="TIR_dom"/>
</dbReference>
<dbReference type="InterPro" id="IPR042197">
    <property type="entry name" value="Apaf_helical"/>
</dbReference>
<dbReference type="SMART" id="SM00255">
    <property type="entry name" value="TIR"/>
    <property type="match status" value="1"/>
</dbReference>
<keyword evidence="6" id="KW-0520">NAD</keyword>
<evidence type="ECO:0000256" key="4">
    <source>
        <dbReference type="ARBA" id="ARBA00022737"/>
    </source>
</evidence>
<evidence type="ECO:0000259" key="10">
    <source>
        <dbReference type="PROSITE" id="PS50104"/>
    </source>
</evidence>
<keyword evidence="12" id="KW-1185">Reference proteome</keyword>
<dbReference type="FunFam" id="3.40.50.10140:FF:000007">
    <property type="entry name" value="Disease resistance protein (TIR-NBS-LRR class)"/>
    <property type="match status" value="1"/>
</dbReference>
<dbReference type="FunFam" id="1.10.8.430:FF:000002">
    <property type="entry name" value="Disease resistance protein (TIR-NBS-LRR class)"/>
    <property type="match status" value="1"/>
</dbReference>
<evidence type="ECO:0000256" key="5">
    <source>
        <dbReference type="ARBA" id="ARBA00022801"/>
    </source>
</evidence>
<comment type="subcellular location">
    <subcellularLocation>
        <location evidence="1">Nucleus</location>
    </subcellularLocation>
</comment>
<dbReference type="GO" id="GO:0043531">
    <property type="term" value="F:ADP binding"/>
    <property type="evidence" value="ECO:0007669"/>
    <property type="project" value="InterPro"/>
</dbReference>
<dbReference type="Pfam" id="PF01582">
    <property type="entry name" value="TIR"/>
    <property type="match status" value="1"/>
</dbReference>
<name>A0A8X7S9Q8_BRACI</name>
<dbReference type="SUPFAM" id="SSF52200">
    <property type="entry name" value="Toll/Interleukin receptor TIR domain"/>
    <property type="match status" value="1"/>
</dbReference>
<dbReference type="InterPro" id="IPR002182">
    <property type="entry name" value="NB-ARC"/>
</dbReference>
<dbReference type="InterPro" id="IPR035897">
    <property type="entry name" value="Toll_tir_struct_dom_sf"/>
</dbReference>
<dbReference type="Gene3D" id="1.10.8.430">
    <property type="entry name" value="Helical domain of apoptotic protease-activating factors"/>
    <property type="match status" value="1"/>
</dbReference>
<dbReference type="InterPro" id="IPR058192">
    <property type="entry name" value="WHD_ROQ1-like"/>
</dbReference>
<dbReference type="OrthoDB" id="676979at2759"/>
<dbReference type="PRINTS" id="PR00364">
    <property type="entry name" value="DISEASERSIST"/>
</dbReference>
<dbReference type="Proteomes" id="UP000886595">
    <property type="component" value="Unassembled WGS sequence"/>
</dbReference>
<evidence type="ECO:0000256" key="2">
    <source>
        <dbReference type="ARBA" id="ARBA00011982"/>
    </source>
</evidence>
<dbReference type="Pfam" id="PF23282">
    <property type="entry name" value="WHD_ROQ1"/>
    <property type="match status" value="1"/>
</dbReference>
<dbReference type="PANTHER" id="PTHR11017">
    <property type="entry name" value="LEUCINE-RICH REPEAT-CONTAINING PROTEIN"/>
    <property type="match status" value="1"/>
</dbReference>
<keyword evidence="3" id="KW-0433">Leucine-rich repeat</keyword>
<dbReference type="AlphaFoldDB" id="A0A8X7S9Q8"/>
<dbReference type="FunFam" id="3.80.10.10:FF:000386">
    <property type="entry name" value="Disease resistance protein RPS4"/>
    <property type="match status" value="1"/>
</dbReference>
<dbReference type="Pfam" id="PF07725">
    <property type="entry name" value="LRR_3"/>
    <property type="match status" value="1"/>
</dbReference>
<dbReference type="GO" id="GO:0061809">
    <property type="term" value="F:NAD+ nucleosidase activity, cyclic ADP-ribose generating"/>
    <property type="evidence" value="ECO:0007669"/>
    <property type="project" value="UniProtKB-EC"/>
</dbReference>
<dbReference type="Gene3D" id="3.80.10.10">
    <property type="entry name" value="Ribonuclease Inhibitor"/>
    <property type="match status" value="2"/>
</dbReference>
<dbReference type="Pfam" id="PF20160">
    <property type="entry name" value="C-JID"/>
    <property type="match status" value="1"/>
</dbReference>
<reference evidence="11 12" key="1">
    <citation type="submission" date="2020-02" db="EMBL/GenBank/DDBJ databases">
        <authorList>
            <person name="Ma Q."/>
            <person name="Huang Y."/>
            <person name="Song X."/>
            <person name="Pei D."/>
        </authorList>
    </citation>
    <scope>NUCLEOTIDE SEQUENCE [LARGE SCALE GENOMIC DNA]</scope>
    <source>
        <strain evidence="11">Sxm20200214</strain>
        <tissue evidence="11">Leaf</tissue>
    </source>
</reference>
<evidence type="ECO:0000256" key="6">
    <source>
        <dbReference type="ARBA" id="ARBA00023027"/>
    </source>
</evidence>
<dbReference type="GO" id="GO:0002758">
    <property type="term" value="P:innate immune response-activating signaling pathway"/>
    <property type="evidence" value="ECO:0007669"/>
    <property type="project" value="UniProtKB-ARBA"/>
</dbReference>
<dbReference type="GO" id="GO:0042742">
    <property type="term" value="P:defense response to bacterium"/>
    <property type="evidence" value="ECO:0007669"/>
    <property type="project" value="UniProtKB-ARBA"/>
</dbReference>
<dbReference type="InterPro" id="IPR027417">
    <property type="entry name" value="P-loop_NTPase"/>
</dbReference>
<evidence type="ECO:0000256" key="3">
    <source>
        <dbReference type="ARBA" id="ARBA00022614"/>
    </source>
</evidence>
<comment type="caution">
    <text evidence="11">The sequence shown here is derived from an EMBL/GenBank/DDBJ whole genome shotgun (WGS) entry which is preliminary data.</text>
</comment>
<evidence type="ECO:0000313" key="12">
    <source>
        <dbReference type="Proteomes" id="UP000886595"/>
    </source>
</evidence>
<dbReference type="FunFam" id="3.40.50.300:FF:001862">
    <property type="entry name" value="Disease resistance protein RPS4"/>
    <property type="match status" value="1"/>
</dbReference>
<feature type="region of interest" description="Disordered" evidence="9">
    <location>
        <begin position="1137"/>
        <end position="1186"/>
    </location>
</feature>
<dbReference type="EMBL" id="JAAMPC010000007">
    <property type="protein sequence ID" value="KAG2302248.1"/>
    <property type="molecule type" value="Genomic_DNA"/>
</dbReference>
<accession>A0A8X7S9Q8</accession>
<dbReference type="GO" id="GO:0005634">
    <property type="term" value="C:nucleus"/>
    <property type="evidence" value="ECO:0007669"/>
    <property type="project" value="UniProtKB-SubCell"/>
</dbReference>
<dbReference type="SUPFAM" id="SSF52540">
    <property type="entry name" value="P-loop containing nucleoside triphosphate hydrolases"/>
    <property type="match status" value="1"/>
</dbReference>
<evidence type="ECO:0000256" key="1">
    <source>
        <dbReference type="ARBA" id="ARBA00004123"/>
    </source>
</evidence>
<dbReference type="PROSITE" id="PS50104">
    <property type="entry name" value="TIR"/>
    <property type="match status" value="1"/>
</dbReference>
<protein>
    <recommendedName>
        <fullName evidence="2">ADP-ribosyl cyclase/cyclic ADP-ribose hydrolase</fullName>
        <ecNumber evidence="2">3.2.2.6</ecNumber>
    </recommendedName>
</protein>
<dbReference type="Pfam" id="PF00931">
    <property type="entry name" value="NB-ARC"/>
    <property type="match status" value="1"/>
</dbReference>
<evidence type="ECO:0000256" key="8">
    <source>
        <dbReference type="ARBA" id="ARBA00047304"/>
    </source>
</evidence>
<dbReference type="EC" id="3.2.2.6" evidence="2"/>
<evidence type="ECO:0000256" key="7">
    <source>
        <dbReference type="ARBA" id="ARBA00023242"/>
    </source>
</evidence>
<dbReference type="InterPro" id="IPR032675">
    <property type="entry name" value="LRR_dom_sf"/>
</dbReference>
<sequence length="1204" mass="136217">MATSSSSTLPPQHQVFINFRGKDLRRGFVSYLVDALQRNKINVFMDNFEDRGEPLDSLLTRIEGSRIALAIFSENYTDSNWCLKEAEKMNECMEKGNLVVIPIFYKVEASTVKGLKGDFGDKLWILAKGDEKRKKQCDEALKSIPNLFGITVDDTSDECQIIKDIVKAVMTVLLKISVIGSQNVTDDSSETTRTSDARTVSGGEKHRTFGIDKRLKELEGKFGKHEGTRIIGVVGMPGIGKTTLMKELFKMWERQFVRHALVDKIRVQAKFGCDCLPALLLEGLLELEDPHTENVEDPYEMYKGQLLRRKVLVFLDDVSTREQIDALLGKRDWISDGSRIVIATSDASLTNGLVDDTYVVQNLDHRDSLQLFHYHAFGDDHANTPKEDFTKLSEEFVHYARGHPLALKMLGVELYKKKIDHWKSKLKTLSQSLIPNIGSVFQMSYDELRSEHKVAFLDIACFRSENVEYVESLLASSDAESADTLSAVELLKNKFLINTCDGRVEMHDLLYTFSRELDPKASTQDGNRQQRRLWLHQDIMKGSRINVLQNKMNAANVRGIFLDLSEVKDQTTLDCEHFLRMCNLRYLKFYNSHCPQECETKNKINIPDGLTLPLKEIRCLHWLKFPMEELPNDFVPINLVDLKLPYSEIKRLWEGEKDLPSLKWVDLNHSSKLNSLSKLSKAQNLQRLNLEGCTALKTLPRGMKKMKMLAFLNLKGCTSLETLPKMNLTSLKTLTLSGCSNLKEFPLISENIETLYLDGTAISEFPTNMEKLQRLIILNMKNCQNLEKIPVRVGELKALQELILSACSKLKYFPEVKMSSLNILLLDGTAIEVMPLLPSLQYLCLSRNDKINCLPAVISQFFQLKWLDLKYCTSLTSVPEFPPNLQCLDAHGCSSLKTVSKPVARIKSTEQNQSCTFIFTNCENLEQAAKEEITSYAQRKCQLLSYARKRYNGDLVSEALFSTCFPGCEVPSWFCYETVGSQLEVKLLPHWHDKSLAGIALCAVVSFQDCHDQLSRLSVTCTFKVKVEDKSWIPAFTCPVGSWTRQGDGKYKIESDHVFIGYTSCPYTIKCPEDANSDKCNSTEASLEFNVAGGTSEKEKFKVLKCGLGLVYAKDKGKNSCHEAKYDMPVKVSFQETSKEVDGGAKKKKKKKTRGDDGRPKKKQKSTMDDNIPCQSNSDGRRKDSSVVRHMVENLQAGDESVPS</sequence>
<dbReference type="Gene3D" id="3.40.50.10140">
    <property type="entry name" value="Toll/interleukin-1 receptor homology (TIR) domain"/>
    <property type="match status" value="1"/>
</dbReference>
<dbReference type="PANTHER" id="PTHR11017:SF277">
    <property type="entry name" value="DISEASE RESISTANCE PROTEIN RPS4-RELATED"/>
    <property type="match status" value="1"/>
</dbReference>
<dbReference type="SUPFAM" id="SSF52058">
    <property type="entry name" value="L domain-like"/>
    <property type="match status" value="1"/>
</dbReference>
<evidence type="ECO:0000313" key="11">
    <source>
        <dbReference type="EMBL" id="KAG2302248.1"/>
    </source>
</evidence>